<dbReference type="Pfam" id="PF12848">
    <property type="entry name" value="ABC_tran_Xtn"/>
    <property type="match status" value="1"/>
</dbReference>
<reference evidence="6 7" key="1">
    <citation type="journal article" date="2013" name="Genome Announc.">
        <title>Genome Sequence of Sporolactobacillus laevolacticus DSM442, an Efficient Polymer-Grade D-Lactate Producer from Agricultural Waste Cottonseed as a Nitrogen Source.</title>
        <authorList>
            <person name="Wang H."/>
            <person name="Wang L."/>
            <person name="Ju J."/>
            <person name="Yu B."/>
            <person name="Ma Y."/>
        </authorList>
    </citation>
    <scope>NUCLEOTIDE SEQUENCE [LARGE SCALE GENOMIC DNA]</scope>
    <source>
        <strain evidence="6 7">DSM 442</strain>
    </source>
</reference>
<dbReference type="Pfam" id="PF00005">
    <property type="entry name" value="ABC_tran"/>
    <property type="match status" value="2"/>
</dbReference>
<keyword evidence="3 6" id="KW-0067">ATP-binding</keyword>
<keyword evidence="2" id="KW-0547">Nucleotide-binding</keyword>
<keyword evidence="4" id="KW-0175">Coiled coil</keyword>
<dbReference type="Gene3D" id="1.10.287.380">
    <property type="entry name" value="Valyl-tRNA synthetase, C-terminal domain"/>
    <property type="match status" value="1"/>
</dbReference>
<dbReference type="InterPro" id="IPR032781">
    <property type="entry name" value="ABC_tran_Xtn"/>
</dbReference>
<feature type="domain" description="ABC transporter" evidence="5">
    <location>
        <begin position="319"/>
        <end position="537"/>
    </location>
</feature>
<dbReference type="AlphaFoldDB" id="V6IWW8"/>
<gene>
    <name evidence="6" type="ORF">P343_09175</name>
</gene>
<dbReference type="Pfam" id="PF16326">
    <property type="entry name" value="ABC_tran_CTD"/>
    <property type="match status" value="1"/>
</dbReference>
<feature type="coiled-coil region" evidence="4">
    <location>
        <begin position="568"/>
        <end position="633"/>
    </location>
</feature>
<dbReference type="GO" id="GO:0005524">
    <property type="term" value="F:ATP binding"/>
    <property type="evidence" value="ECO:0007669"/>
    <property type="project" value="UniProtKB-KW"/>
</dbReference>
<dbReference type="GO" id="GO:0003677">
    <property type="term" value="F:DNA binding"/>
    <property type="evidence" value="ECO:0007669"/>
    <property type="project" value="InterPro"/>
</dbReference>
<evidence type="ECO:0000256" key="3">
    <source>
        <dbReference type="ARBA" id="ARBA00022840"/>
    </source>
</evidence>
<dbReference type="SUPFAM" id="SSF52540">
    <property type="entry name" value="P-loop containing nucleoside triphosphate hydrolases"/>
    <property type="match status" value="2"/>
</dbReference>
<organism evidence="6 7">
    <name type="scientific">Sporolactobacillus laevolacticus DSM 442</name>
    <dbReference type="NCBI Taxonomy" id="1395513"/>
    <lineage>
        <taxon>Bacteria</taxon>
        <taxon>Bacillati</taxon>
        <taxon>Bacillota</taxon>
        <taxon>Bacilli</taxon>
        <taxon>Bacillales</taxon>
        <taxon>Sporolactobacillaceae</taxon>
        <taxon>Sporolactobacillus</taxon>
    </lineage>
</organism>
<dbReference type="InterPro" id="IPR051309">
    <property type="entry name" value="ABCF_ATPase"/>
</dbReference>
<dbReference type="PROSITE" id="PS50893">
    <property type="entry name" value="ABC_TRANSPORTER_2"/>
    <property type="match status" value="2"/>
</dbReference>
<dbReference type="CDD" id="cd03221">
    <property type="entry name" value="ABCF_EF-3"/>
    <property type="match status" value="2"/>
</dbReference>
<dbReference type="eggNOG" id="COG0488">
    <property type="taxonomic scope" value="Bacteria"/>
</dbReference>
<dbReference type="RefSeq" id="WP_023510094.1">
    <property type="nucleotide sequence ID" value="NZ_AWTC01000008.1"/>
</dbReference>
<dbReference type="Gene3D" id="3.40.50.300">
    <property type="entry name" value="P-loop containing nucleotide triphosphate hydrolases"/>
    <property type="match status" value="2"/>
</dbReference>
<dbReference type="PANTHER" id="PTHR42855:SF1">
    <property type="entry name" value="ABC TRANSPORTER DOMAIN-CONTAINING PROTEIN"/>
    <property type="match status" value="1"/>
</dbReference>
<evidence type="ECO:0000256" key="2">
    <source>
        <dbReference type="ARBA" id="ARBA00022741"/>
    </source>
</evidence>
<dbReference type="PANTHER" id="PTHR42855">
    <property type="entry name" value="ABC TRANSPORTER ATP-BINDING SUBUNIT"/>
    <property type="match status" value="1"/>
</dbReference>
<dbReference type="PATRIC" id="fig|1395513.3.peg.1851"/>
<dbReference type="Proteomes" id="UP000018296">
    <property type="component" value="Unassembled WGS sequence"/>
</dbReference>
<dbReference type="InterPro" id="IPR003593">
    <property type="entry name" value="AAA+_ATPase"/>
</dbReference>
<feature type="domain" description="ABC transporter" evidence="5">
    <location>
        <begin position="4"/>
        <end position="255"/>
    </location>
</feature>
<dbReference type="EMBL" id="AWTC01000008">
    <property type="protein sequence ID" value="EST11828.1"/>
    <property type="molecule type" value="Genomic_DNA"/>
</dbReference>
<dbReference type="PROSITE" id="PS00211">
    <property type="entry name" value="ABC_TRANSPORTER_1"/>
    <property type="match status" value="1"/>
</dbReference>
<dbReference type="InterPro" id="IPR037118">
    <property type="entry name" value="Val-tRNA_synth_C_sf"/>
</dbReference>
<dbReference type="OrthoDB" id="9760950at2"/>
<proteinExistence type="predicted"/>
<dbReference type="FunFam" id="3.40.50.300:FF:000011">
    <property type="entry name" value="Putative ABC transporter ATP-binding component"/>
    <property type="match status" value="1"/>
</dbReference>
<evidence type="ECO:0000256" key="1">
    <source>
        <dbReference type="ARBA" id="ARBA00022737"/>
    </source>
</evidence>
<dbReference type="GO" id="GO:0016887">
    <property type="term" value="F:ATP hydrolysis activity"/>
    <property type="evidence" value="ECO:0007669"/>
    <property type="project" value="InterPro"/>
</dbReference>
<dbReference type="InterPro" id="IPR003439">
    <property type="entry name" value="ABC_transporter-like_ATP-bd"/>
</dbReference>
<dbReference type="InterPro" id="IPR027417">
    <property type="entry name" value="P-loop_NTPase"/>
</dbReference>
<dbReference type="SMART" id="SM00382">
    <property type="entry name" value="AAA"/>
    <property type="match status" value="2"/>
</dbReference>
<evidence type="ECO:0000313" key="7">
    <source>
        <dbReference type="Proteomes" id="UP000018296"/>
    </source>
</evidence>
<dbReference type="FunFam" id="3.40.50.300:FF:000309">
    <property type="entry name" value="ABC transporter ATP-binding protein"/>
    <property type="match status" value="1"/>
</dbReference>
<dbReference type="STRING" id="1395513.P343_09175"/>
<accession>V6IWW8</accession>
<keyword evidence="1" id="KW-0677">Repeat</keyword>
<comment type="caution">
    <text evidence="6">The sequence shown here is derived from an EMBL/GenBank/DDBJ whole genome shotgun (WGS) entry which is preliminary data.</text>
</comment>
<sequence length="633" mass="71559">MSILDAEDLYKTYGTQTLFNHFSFSISEGDRIGLIGVNGTGKSTLLNVLAGRDSAESGTLRHANAFRLAYLSQTPVFESGVTALDYIYGGTSPIMIALRNYEQALANLESNPSDQALQEKLIDRQQQMDTADAWEAEAAAKSILTRLGVQDFQTPANEFSGGQKKRIALARALIQPADLLILDEPTNHLDNDIIDWLEEALNQYPGALLMVTHDRYFLNRVTSKIFELDHGNLYIYDGNYELFLEKKAEREEQETAGEAKHQNQLRRELAWLRRGAKARSTKQKARVERVREMQEHKGPELKQSVDLAIGSTRLGKKVIEAKQLSKTFGGQHLIHDFDLLVTPGERLGIIGGNGSGKTTLLNLLAKRIEPDAGSVDIGETVKIGYYTQEHTEMNEELTVIDYIKEAAQVLKTADGQQVTAEQMLERFLFSRPRQRTFIHKLSGGERKRLYLLRVLMTEPNVLFLDEPTNDLDTETLTILEDYLLQFPGTILAVSHDRYFLDRIADRLIAFEGAGVIRRFEGGYTEYMAERKMEQAAVNKAEADRKVKPAPAQVASKKKKLTYKEQQEWNSIEDRIAELEERVEQLKQAVTDAGSDAGKVQSLYKEQQDTEVELDHAMERWTELSLKVEELENQ</sequence>
<name>V6IWW8_9BACL</name>
<dbReference type="InterPro" id="IPR017871">
    <property type="entry name" value="ABC_transporter-like_CS"/>
</dbReference>
<evidence type="ECO:0000313" key="6">
    <source>
        <dbReference type="EMBL" id="EST11828.1"/>
    </source>
</evidence>
<evidence type="ECO:0000259" key="5">
    <source>
        <dbReference type="PROSITE" id="PS50893"/>
    </source>
</evidence>
<evidence type="ECO:0000256" key="4">
    <source>
        <dbReference type="SAM" id="Coils"/>
    </source>
</evidence>
<keyword evidence="7" id="KW-1185">Reference proteome</keyword>
<protein>
    <submittedName>
        <fullName evidence="6">Multidrug ABC transporter ATP-binding protein</fullName>
    </submittedName>
</protein>
<dbReference type="InterPro" id="IPR032524">
    <property type="entry name" value="ABC_tran_C"/>
</dbReference>